<evidence type="ECO:0000313" key="1">
    <source>
        <dbReference type="EMBL" id="KAK7034846.1"/>
    </source>
</evidence>
<sequence length="168" mass="17997">MSLPLHIKFSTTLHCLTLPIHAFLFTPSQLWLCPHLAAHFPSVPPLSRRLHLRTLRDAFMGMHGCFTCAYYPPSLPVAGGRGWPGEGGDIEYRREAGEYTALYAGEVDGVCAAFQGGLVPWMGRMGGGQIRAGAGGICGQDETTEALFVVASTMLEEGGMRTLADADG</sequence>
<keyword evidence="2" id="KW-1185">Reference proteome</keyword>
<gene>
    <name evidence="1" type="ORF">R3P38DRAFT_3184258</name>
</gene>
<protein>
    <submittedName>
        <fullName evidence="1">Uncharacterized protein</fullName>
    </submittedName>
</protein>
<evidence type="ECO:0000313" key="2">
    <source>
        <dbReference type="Proteomes" id="UP001362999"/>
    </source>
</evidence>
<comment type="caution">
    <text evidence="1">The sequence shown here is derived from an EMBL/GenBank/DDBJ whole genome shotgun (WGS) entry which is preliminary data.</text>
</comment>
<dbReference type="Proteomes" id="UP001362999">
    <property type="component" value="Unassembled WGS sequence"/>
</dbReference>
<organism evidence="1 2">
    <name type="scientific">Favolaschia claudopus</name>
    <dbReference type="NCBI Taxonomy" id="2862362"/>
    <lineage>
        <taxon>Eukaryota</taxon>
        <taxon>Fungi</taxon>
        <taxon>Dikarya</taxon>
        <taxon>Basidiomycota</taxon>
        <taxon>Agaricomycotina</taxon>
        <taxon>Agaricomycetes</taxon>
        <taxon>Agaricomycetidae</taxon>
        <taxon>Agaricales</taxon>
        <taxon>Marasmiineae</taxon>
        <taxon>Mycenaceae</taxon>
        <taxon>Favolaschia</taxon>
    </lineage>
</organism>
<dbReference type="AlphaFoldDB" id="A0AAW0C6I3"/>
<reference evidence="1 2" key="1">
    <citation type="journal article" date="2024" name="J Genomics">
        <title>Draft genome sequencing and assembly of Favolaschia claudopus CIRM-BRFM 2984 isolated from oak limbs.</title>
        <authorList>
            <person name="Navarro D."/>
            <person name="Drula E."/>
            <person name="Chaduli D."/>
            <person name="Cazenave R."/>
            <person name="Ahrendt S."/>
            <person name="Wang J."/>
            <person name="Lipzen A."/>
            <person name="Daum C."/>
            <person name="Barry K."/>
            <person name="Grigoriev I.V."/>
            <person name="Favel A."/>
            <person name="Rosso M.N."/>
            <person name="Martin F."/>
        </authorList>
    </citation>
    <scope>NUCLEOTIDE SEQUENCE [LARGE SCALE GENOMIC DNA]</scope>
    <source>
        <strain evidence="1 2">CIRM-BRFM 2984</strain>
    </source>
</reference>
<name>A0AAW0C6I3_9AGAR</name>
<accession>A0AAW0C6I3</accession>
<proteinExistence type="predicted"/>
<dbReference type="EMBL" id="JAWWNJ010000020">
    <property type="protein sequence ID" value="KAK7034846.1"/>
    <property type="molecule type" value="Genomic_DNA"/>
</dbReference>